<dbReference type="Gene3D" id="3.30.420.40">
    <property type="match status" value="2"/>
</dbReference>
<accession>A0A1H0GDE0</accession>
<keyword evidence="3 4" id="KW-0418">Kinase</keyword>
<dbReference type="Pfam" id="PF02782">
    <property type="entry name" value="FGGY_C"/>
    <property type="match status" value="1"/>
</dbReference>
<dbReference type="InterPro" id="IPR000577">
    <property type="entry name" value="Carb_kinase_FGGY"/>
</dbReference>
<evidence type="ECO:0000256" key="3">
    <source>
        <dbReference type="ARBA" id="ARBA00022777"/>
    </source>
</evidence>
<dbReference type="AlphaFoldDB" id="A0A1H0GDE0"/>
<feature type="domain" description="Carbohydrate kinase FGGY N-terminal" evidence="5">
    <location>
        <begin position="5"/>
        <end position="244"/>
    </location>
</feature>
<dbReference type="OrthoDB" id="9805576at2"/>
<evidence type="ECO:0000256" key="2">
    <source>
        <dbReference type="ARBA" id="ARBA00022679"/>
    </source>
</evidence>
<dbReference type="Proteomes" id="UP000198778">
    <property type="component" value="Unassembled WGS sequence"/>
</dbReference>
<dbReference type="GO" id="GO:0016773">
    <property type="term" value="F:phosphotransferase activity, alcohol group as acceptor"/>
    <property type="evidence" value="ECO:0007669"/>
    <property type="project" value="InterPro"/>
</dbReference>
<dbReference type="InterPro" id="IPR018484">
    <property type="entry name" value="FGGY_N"/>
</dbReference>
<sequence>MEDSYIIAIDIGTSSTKCAALAKGSYQIAASASYEYATHYPYKHWIEQNPEDWWTAVQKGLNTLCTKIDAEKVEAIGLSGNMSALVYLDKNFQVLRNSMMVADTRSEIITNRLRETRKADLEERTGNSPIEAFSLPKLLWLQEYEPEILAKTAYIMSPKDFIRFRLTGELKSDRTDAGNTMLYNIHDQQWDRGLMEDFHIDPEKFLPLVSSMEEGGRISAAVAEAMRVKEGTPVAVGGADIACSQAGTGSIQQGVLQVTLSSSAQIVVSLKEVDARLYGKVTHHPSVVGGEVYAMGTVFSGGFGAEWGYKLIYGSEDSTRIDKKRMTAIEKEIQDVPPGSNGLIFLPFLTGSGSPHFQSYENGTFLGLRASHTKAEMFHAVLEGISFHIYESIELYQSIDIPIETIVIGAGGSNNRAWCQMISNICNLPVGKLGNHDASPLGAALLASVTAGWFDDIVTASRTVVKTTEKYHPELVKTEKYRNLYGKYKEAALTLRELYKKWA</sequence>
<dbReference type="PANTHER" id="PTHR43095">
    <property type="entry name" value="SUGAR KINASE"/>
    <property type="match status" value="1"/>
</dbReference>
<evidence type="ECO:0000259" key="5">
    <source>
        <dbReference type="Pfam" id="PF00370"/>
    </source>
</evidence>
<dbReference type="STRING" id="745820.SAMN04488053_10667"/>
<keyword evidence="2 4" id="KW-0808">Transferase</keyword>
<dbReference type="GO" id="GO:0016301">
    <property type="term" value="F:kinase activity"/>
    <property type="evidence" value="ECO:0007669"/>
    <property type="project" value="UniProtKB-KW"/>
</dbReference>
<dbReference type="CDD" id="cd07808">
    <property type="entry name" value="ASKHA_NBD_FGGY_EcXK-like"/>
    <property type="match status" value="1"/>
</dbReference>
<dbReference type="InterPro" id="IPR018483">
    <property type="entry name" value="Carb_kinase_FGGY_CS"/>
</dbReference>
<comment type="similarity">
    <text evidence="1 4">Belongs to the FGGY kinase family.</text>
</comment>
<evidence type="ECO:0000256" key="4">
    <source>
        <dbReference type="RuleBase" id="RU003733"/>
    </source>
</evidence>
<reference evidence="8" key="1">
    <citation type="submission" date="2016-10" db="EMBL/GenBank/DDBJ databases">
        <authorList>
            <person name="Varghese N."/>
            <person name="Submissions S."/>
        </authorList>
    </citation>
    <scope>NUCLEOTIDE SEQUENCE [LARGE SCALE GENOMIC DNA]</scope>
    <source>
        <strain evidence="8">CGMCC 1.10369</strain>
    </source>
</reference>
<dbReference type="InterPro" id="IPR018485">
    <property type="entry name" value="FGGY_C"/>
</dbReference>
<dbReference type="Pfam" id="PF00370">
    <property type="entry name" value="FGGY_N"/>
    <property type="match status" value="1"/>
</dbReference>
<dbReference type="RefSeq" id="WP_090842972.1">
    <property type="nucleotide sequence ID" value="NZ_FNIL01000006.1"/>
</dbReference>
<dbReference type="EMBL" id="FNIL01000006">
    <property type="protein sequence ID" value="SDO04945.1"/>
    <property type="molecule type" value="Genomic_DNA"/>
</dbReference>
<name>A0A1H0GDE0_9BACI</name>
<feature type="domain" description="Carbohydrate kinase FGGY C-terminal" evidence="6">
    <location>
        <begin position="286"/>
        <end position="450"/>
    </location>
</feature>
<dbReference type="SUPFAM" id="SSF53067">
    <property type="entry name" value="Actin-like ATPase domain"/>
    <property type="match status" value="2"/>
</dbReference>
<dbReference type="PIRSF" id="PIRSF000538">
    <property type="entry name" value="GlpK"/>
    <property type="match status" value="1"/>
</dbReference>
<dbReference type="GO" id="GO:0005975">
    <property type="term" value="P:carbohydrate metabolic process"/>
    <property type="evidence" value="ECO:0007669"/>
    <property type="project" value="InterPro"/>
</dbReference>
<keyword evidence="8" id="KW-1185">Reference proteome</keyword>
<evidence type="ECO:0000313" key="7">
    <source>
        <dbReference type="EMBL" id="SDO04945.1"/>
    </source>
</evidence>
<organism evidence="7 8">
    <name type="scientific">Alkalicoccus daliensis</name>
    <dbReference type="NCBI Taxonomy" id="745820"/>
    <lineage>
        <taxon>Bacteria</taxon>
        <taxon>Bacillati</taxon>
        <taxon>Bacillota</taxon>
        <taxon>Bacilli</taxon>
        <taxon>Bacillales</taxon>
        <taxon>Bacillaceae</taxon>
        <taxon>Alkalicoccus</taxon>
    </lineage>
</organism>
<evidence type="ECO:0000313" key="8">
    <source>
        <dbReference type="Proteomes" id="UP000198778"/>
    </source>
</evidence>
<evidence type="ECO:0000256" key="1">
    <source>
        <dbReference type="ARBA" id="ARBA00009156"/>
    </source>
</evidence>
<dbReference type="InterPro" id="IPR050406">
    <property type="entry name" value="FGGY_Carb_Kinase"/>
</dbReference>
<gene>
    <name evidence="7" type="ORF">SAMN04488053_10667</name>
</gene>
<evidence type="ECO:0000259" key="6">
    <source>
        <dbReference type="Pfam" id="PF02782"/>
    </source>
</evidence>
<dbReference type="PROSITE" id="PS00445">
    <property type="entry name" value="FGGY_KINASES_2"/>
    <property type="match status" value="1"/>
</dbReference>
<proteinExistence type="inferred from homology"/>
<dbReference type="InterPro" id="IPR043129">
    <property type="entry name" value="ATPase_NBD"/>
</dbReference>
<dbReference type="PANTHER" id="PTHR43095:SF5">
    <property type="entry name" value="XYLULOSE KINASE"/>
    <property type="match status" value="1"/>
</dbReference>
<protein>
    <submittedName>
        <fullName evidence="7">Xylulokinase</fullName>
    </submittedName>
</protein>